<sequence length="148" mass="16553">MSDEENRALDRHEAELVGRSREPATQTDRQLAELIRLLRGRRDRIQRMIRTRVRKAGGAPDPDTGAREKKAVLTEAVQRVAAEIRRRQATSRLSEAVRRRAERPAWTGPEDFTPHKPPAETPNAKIAPSGALHAEGMRPAIGRATGDR</sequence>
<name>A0ABV2R869_9CAUL</name>
<reference evidence="2 3" key="1">
    <citation type="submission" date="2024-06" db="EMBL/GenBank/DDBJ databases">
        <title>Sorghum-associated microbial communities from plants grown in Nebraska, USA.</title>
        <authorList>
            <person name="Schachtman D."/>
        </authorList>
    </citation>
    <scope>NUCLEOTIDE SEQUENCE [LARGE SCALE GENOMIC DNA]</scope>
    <source>
        <strain evidence="2 3">2814</strain>
    </source>
</reference>
<protein>
    <submittedName>
        <fullName evidence="2">Uncharacterized protein</fullName>
    </submittedName>
</protein>
<dbReference type="EMBL" id="JBEPTF010000001">
    <property type="protein sequence ID" value="MET4682791.1"/>
    <property type="molecule type" value="Genomic_DNA"/>
</dbReference>
<feature type="compositionally biased region" description="Basic and acidic residues" evidence="1">
    <location>
        <begin position="1"/>
        <end position="22"/>
    </location>
</feature>
<feature type="region of interest" description="Disordered" evidence="1">
    <location>
        <begin position="1"/>
        <end position="28"/>
    </location>
</feature>
<evidence type="ECO:0000313" key="2">
    <source>
        <dbReference type="EMBL" id="MET4682791.1"/>
    </source>
</evidence>
<dbReference type="Proteomes" id="UP001549313">
    <property type="component" value="Unassembled WGS sequence"/>
</dbReference>
<dbReference type="RefSeq" id="WP_354087729.1">
    <property type="nucleotide sequence ID" value="NZ_JBEPTF010000001.1"/>
</dbReference>
<organism evidence="2 3">
    <name type="scientific">Brevundimonas faecalis</name>
    <dbReference type="NCBI Taxonomy" id="947378"/>
    <lineage>
        <taxon>Bacteria</taxon>
        <taxon>Pseudomonadati</taxon>
        <taxon>Pseudomonadota</taxon>
        <taxon>Alphaproteobacteria</taxon>
        <taxon>Caulobacterales</taxon>
        <taxon>Caulobacteraceae</taxon>
        <taxon>Brevundimonas</taxon>
    </lineage>
</organism>
<gene>
    <name evidence="2" type="ORF">ABIE19_000700</name>
</gene>
<accession>A0ABV2R869</accession>
<comment type="caution">
    <text evidence="2">The sequence shown here is derived from an EMBL/GenBank/DDBJ whole genome shotgun (WGS) entry which is preliminary data.</text>
</comment>
<evidence type="ECO:0000256" key="1">
    <source>
        <dbReference type="SAM" id="MobiDB-lite"/>
    </source>
</evidence>
<evidence type="ECO:0000313" key="3">
    <source>
        <dbReference type="Proteomes" id="UP001549313"/>
    </source>
</evidence>
<keyword evidence="3" id="KW-1185">Reference proteome</keyword>
<proteinExistence type="predicted"/>
<feature type="region of interest" description="Disordered" evidence="1">
    <location>
        <begin position="87"/>
        <end position="148"/>
    </location>
</feature>